<evidence type="ECO:0000256" key="2">
    <source>
        <dbReference type="ARBA" id="ARBA00023125"/>
    </source>
</evidence>
<dbReference type="InterPro" id="IPR028082">
    <property type="entry name" value="Peripla_BP_I"/>
</dbReference>
<evidence type="ECO:0000256" key="3">
    <source>
        <dbReference type="ARBA" id="ARBA00023163"/>
    </source>
</evidence>
<dbReference type="InterPro" id="IPR046335">
    <property type="entry name" value="LacI/GalR-like_sensor"/>
</dbReference>
<dbReference type="PATRIC" id="fig|1544413.3.peg.152"/>
<proteinExistence type="predicted"/>
<dbReference type="STRING" id="1544413.Clow_00149"/>
<dbReference type="GO" id="GO:0000976">
    <property type="term" value="F:transcription cis-regulatory region binding"/>
    <property type="evidence" value="ECO:0007669"/>
    <property type="project" value="TreeGrafter"/>
</dbReference>
<dbReference type="InterPro" id="IPR010982">
    <property type="entry name" value="Lambda_DNA-bd_dom_sf"/>
</dbReference>
<keyword evidence="2" id="KW-0238">DNA-binding</keyword>
<reference evidence="5 6" key="1">
    <citation type="submission" date="2015-10" db="EMBL/GenBank/DDBJ databases">
        <title>Corynebacteirum lowii and Corynebacterium oculi species nova, derived from human clinical disease and and emended description of Corynebacterium mastiditis.</title>
        <authorList>
            <person name="Bernard K."/>
            <person name="Pacheco A.L."/>
            <person name="Mcdougall C."/>
            <person name="Burtx T."/>
            <person name="Weibe D."/>
            <person name="Tyler S."/>
            <person name="Olson A.B."/>
            <person name="Cnockaert M."/>
            <person name="Eguchi H."/>
            <person name="Kuwahara T."/>
            <person name="Nakayama-Imaohji H."/>
            <person name="Boudewijins M."/>
            <person name="Van Hoecke F."/>
            <person name="Bernier A.-M."/>
            <person name="Vandamme P."/>
        </authorList>
    </citation>
    <scope>NUCLEOTIDE SEQUENCE [LARGE SCALE GENOMIC DNA]</scope>
    <source>
        <strain evidence="5 6">NML 130206</strain>
    </source>
</reference>
<dbReference type="InterPro" id="IPR000843">
    <property type="entry name" value="HTH_LacI"/>
</dbReference>
<dbReference type="Gene3D" id="3.40.50.2300">
    <property type="match status" value="2"/>
</dbReference>
<evidence type="ECO:0000313" key="5">
    <source>
        <dbReference type="EMBL" id="KQB87101.1"/>
    </source>
</evidence>
<dbReference type="Proteomes" id="UP000050488">
    <property type="component" value="Unassembled WGS sequence"/>
</dbReference>
<evidence type="ECO:0000259" key="4">
    <source>
        <dbReference type="PROSITE" id="PS50932"/>
    </source>
</evidence>
<sequence>MANTPPSRHRIHVTMDDVARTTNLSRATVSRALSGNPNVSPETQAKVRRAIKELGYIPNRAAQSLASERQRNIPTVGLLLRTPEIPAYAKLHTELNRQTDDMGMQMITAIPTISGNRVDEPGTIKHLLRTGVNAIYLATGTIDPAEIERSLDTVPMITVGRPELHDAVSSVSHDEDVNGRIIAEAVINHGHTHIGVAVTDPHVSVPEHHRSQSITRYLRGSGATVHEVPILPSAHQMESINHMFHLCRENKITAAMFPSDHRALAFMSLCMTAGVSIPRDISVTGIDAISPELKYLGLSSVRIAIEAVASRAAALMQQRLTYPQTPVQHEAFPGVLADGRTLGAPAF</sequence>
<comment type="caution">
    <text evidence="5">The sequence shown here is derived from an EMBL/GenBank/DDBJ whole genome shotgun (WGS) entry which is preliminary data.</text>
</comment>
<dbReference type="Pfam" id="PF00356">
    <property type="entry name" value="LacI"/>
    <property type="match status" value="1"/>
</dbReference>
<evidence type="ECO:0000256" key="1">
    <source>
        <dbReference type="ARBA" id="ARBA00023015"/>
    </source>
</evidence>
<dbReference type="EMBL" id="LKEV01000001">
    <property type="protein sequence ID" value="KQB87101.1"/>
    <property type="molecule type" value="Genomic_DNA"/>
</dbReference>
<name>A0A0Q1E365_9CORY</name>
<dbReference type="CDD" id="cd06267">
    <property type="entry name" value="PBP1_LacI_sugar_binding-like"/>
    <property type="match status" value="1"/>
</dbReference>
<dbReference type="SUPFAM" id="SSF53822">
    <property type="entry name" value="Periplasmic binding protein-like I"/>
    <property type="match status" value="1"/>
</dbReference>
<accession>A0A0Q1E365</accession>
<dbReference type="RefSeq" id="WP_055174926.1">
    <property type="nucleotide sequence ID" value="NZ_JAUSQY010000001.1"/>
</dbReference>
<organism evidence="5 6">
    <name type="scientific">Corynebacterium lowii</name>
    <dbReference type="NCBI Taxonomy" id="1544413"/>
    <lineage>
        <taxon>Bacteria</taxon>
        <taxon>Bacillati</taxon>
        <taxon>Actinomycetota</taxon>
        <taxon>Actinomycetes</taxon>
        <taxon>Mycobacteriales</taxon>
        <taxon>Corynebacteriaceae</taxon>
        <taxon>Corynebacterium</taxon>
    </lineage>
</organism>
<dbReference type="OrthoDB" id="9816215at2"/>
<evidence type="ECO:0000313" key="6">
    <source>
        <dbReference type="Proteomes" id="UP000050488"/>
    </source>
</evidence>
<gene>
    <name evidence="5" type="primary">ccpA_1</name>
    <name evidence="5" type="ORF">Clow_00149</name>
</gene>
<dbReference type="GO" id="GO:0003700">
    <property type="term" value="F:DNA-binding transcription factor activity"/>
    <property type="evidence" value="ECO:0007669"/>
    <property type="project" value="TreeGrafter"/>
</dbReference>
<dbReference type="Pfam" id="PF13377">
    <property type="entry name" value="Peripla_BP_3"/>
    <property type="match status" value="1"/>
</dbReference>
<keyword evidence="3" id="KW-0804">Transcription</keyword>
<protein>
    <submittedName>
        <fullName evidence="5">Catabolite control protein A</fullName>
    </submittedName>
</protein>
<dbReference type="PROSITE" id="PS50932">
    <property type="entry name" value="HTH_LACI_2"/>
    <property type="match status" value="1"/>
</dbReference>
<dbReference type="CDD" id="cd01392">
    <property type="entry name" value="HTH_LacI"/>
    <property type="match status" value="1"/>
</dbReference>
<dbReference type="SMART" id="SM00354">
    <property type="entry name" value="HTH_LACI"/>
    <property type="match status" value="1"/>
</dbReference>
<dbReference type="PANTHER" id="PTHR30146">
    <property type="entry name" value="LACI-RELATED TRANSCRIPTIONAL REPRESSOR"/>
    <property type="match status" value="1"/>
</dbReference>
<dbReference type="PANTHER" id="PTHR30146:SF153">
    <property type="entry name" value="LACTOSE OPERON REPRESSOR"/>
    <property type="match status" value="1"/>
</dbReference>
<feature type="domain" description="HTH lacI-type" evidence="4">
    <location>
        <begin position="13"/>
        <end position="67"/>
    </location>
</feature>
<keyword evidence="1" id="KW-0805">Transcription regulation</keyword>
<keyword evidence="6" id="KW-1185">Reference proteome</keyword>
<dbReference type="SUPFAM" id="SSF47413">
    <property type="entry name" value="lambda repressor-like DNA-binding domains"/>
    <property type="match status" value="1"/>
</dbReference>
<dbReference type="AlphaFoldDB" id="A0A0Q1E365"/>
<dbReference type="Gene3D" id="1.10.260.40">
    <property type="entry name" value="lambda repressor-like DNA-binding domains"/>
    <property type="match status" value="1"/>
</dbReference>